<evidence type="ECO:0000256" key="8">
    <source>
        <dbReference type="ARBA" id="ARBA00023187"/>
    </source>
</evidence>
<gene>
    <name evidence="13" type="ORF">C0J50_11498</name>
</gene>
<dbReference type="GO" id="GO:0006397">
    <property type="term" value="P:mRNA processing"/>
    <property type="evidence" value="ECO:0007669"/>
    <property type="project" value="UniProtKB-KW"/>
</dbReference>
<evidence type="ECO:0000256" key="3">
    <source>
        <dbReference type="ARBA" id="ARBA00004463"/>
    </source>
</evidence>
<dbReference type="GO" id="GO:0030018">
    <property type="term" value="C:Z disc"/>
    <property type="evidence" value="ECO:0007669"/>
    <property type="project" value="UniProtKB-SubCell"/>
</dbReference>
<dbReference type="GO" id="GO:0003723">
    <property type="term" value="F:RNA binding"/>
    <property type="evidence" value="ECO:0007669"/>
    <property type="project" value="InterPro"/>
</dbReference>
<evidence type="ECO:0000256" key="7">
    <source>
        <dbReference type="ARBA" id="ARBA00022664"/>
    </source>
</evidence>
<evidence type="ECO:0000256" key="1">
    <source>
        <dbReference type="ARBA" id="ARBA00004216"/>
    </source>
</evidence>
<dbReference type="Pfam" id="PF20636">
    <property type="entry name" value="SMN_G2-BD"/>
    <property type="match status" value="1"/>
</dbReference>
<dbReference type="InterPro" id="IPR047313">
    <property type="entry name" value="SMN_C"/>
</dbReference>
<dbReference type="CDD" id="cd22851">
    <property type="entry name" value="SMN_N"/>
    <property type="match status" value="1"/>
</dbReference>
<dbReference type="InterPro" id="IPR040424">
    <property type="entry name" value="Smn1"/>
</dbReference>
<dbReference type="Gene3D" id="2.30.30.140">
    <property type="match status" value="1"/>
</dbReference>
<feature type="domain" description="Tudor" evidence="12">
    <location>
        <begin position="80"/>
        <end position="140"/>
    </location>
</feature>
<dbReference type="GO" id="GO:0015030">
    <property type="term" value="C:Cajal body"/>
    <property type="evidence" value="ECO:0007669"/>
    <property type="project" value="UniProtKB-SubCell"/>
</dbReference>
<dbReference type="GO" id="GO:0043204">
    <property type="term" value="C:perikaryon"/>
    <property type="evidence" value="ECO:0007669"/>
    <property type="project" value="UniProtKB-SubCell"/>
</dbReference>
<dbReference type="CDD" id="cd22852">
    <property type="entry name" value="SMN_C"/>
    <property type="match status" value="1"/>
</dbReference>
<keyword evidence="7" id="KW-0507">mRNA processing</keyword>
<dbReference type="GO" id="GO:0097504">
    <property type="term" value="C:Gemini of Cajal bodies"/>
    <property type="evidence" value="ECO:0007669"/>
    <property type="project" value="UniProtKB-SubCell"/>
</dbReference>
<feature type="compositionally biased region" description="Basic residues" evidence="11">
    <location>
        <begin position="59"/>
        <end position="73"/>
    </location>
</feature>
<dbReference type="InterPro" id="IPR002999">
    <property type="entry name" value="Tudor"/>
</dbReference>
<comment type="caution">
    <text evidence="13">The sequence shown here is derived from an EMBL/GenBank/DDBJ whole genome shotgun (WGS) entry which is preliminary data.</text>
</comment>
<name>A0AAD5FEL6_SILAS</name>
<dbReference type="SUPFAM" id="SSF63748">
    <property type="entry name" value="Tudor/PWWP/MBT"/>
    <property type="match status" value="1"/>
</dbReference>
<evidence type="ECO:0000256" key="11">
    <source>
        <dbReference type="SAM" id="MobiDB-lite"/>
    </source>
</evidence>
<evidence type="ECO:0000259" key="12">
    <source>
        <dbReference type="PROSITE" id="PS50304"/>
    </source>
</evidence>
<dbReference type="InterPro" id="IPR049481">
    <property type="entry name" value="SMN_G2-BD"/>
</dbReference>
<dbReference type="Pfam" id="PF20635">
    <property type="entry name" value="SMN_YG-box"/>
    <property type="match status" value="1"/>
</dbReference>
<dbReference type="GO" id="GO:0008380">
    <property type="term" value="P:RNA splicing"/>
    <property type="evidence" value="ECO:0007669"/>
    <property type="project" value="UniProtKB-KW"/>
</dbReference>
<protein>
    <submittedName>
        <fullName evidence="13">Survival motor neuron protein 1</fullName>
    </submittedName>
</protein>
<reference evidence="13" key="1">
    <citation type="submission" date="2018-07" db="EMBL/GenBank/DDBJ databases">
        <title>Comparative genomics of catfishes provides insights into carnivory and benthic adaptation.</title>
        <authorList>
            <person name="Zhang Y."/>
            <person name="Wang D."/>
            <person name="Peng Z."/>
            <person name="Zheng S."/>
            <person name="Shao F."/>
            <person name="Tao W."/>
        </authorList>
    </citation>
    <scope>NUCLEOTIDE SEQUENCE</scope>
    <source>
        <strain evidence="13">Chongqing</strain>
    </source>
</reference>
<dbReference type="Pfam" id="PF06003">
    <property type="entry name" value="SMN_Tudor"/>
    <property type="match status" value="1"/>
</dbReference>
<dbReference type="InterPro" id="IPR010304">
    <property type="entry name" value="SMN_Tudor"/>
</dbReference>
<feature type="compositionally biased region" description="Pro residues" evidence="11">
    <location>
        <begin position="179"/>
        <end position="195"/>
    </location>
</feature>
<evidence type="ECO:0000256" key="5">
    <source>
        <dbReference type="ARBA" id="ARBA00005371"/>
    </source>
</evidence>
<dbReference type="InterPro" id="IPR047298">
    <property type="entry name" value="Tudor_SMN_eumet"/>
</dbReference>
<dbReference type="SMART" id="SM00333">
    <property type="entry name" value="TUDOR"/>
    <property type="match status" value="1"/>
</dbReference>
<evidence type="ECO:0000313" key="14">
    <source>
        <dbReference type="Proteomes" id="UP001205998"/>
    </source>
</evidence>
<comment type="subcellular location">
    <subcellularLocation>
        <location evidence="1">Cytoplasm</location>
        <location evidence="1">Myofibril</location>
        <location evidence="1">Sarcomere</location>
        <location evidence="1">Z line</location>
    </subcellularLocation>
    <subcellularLocation>
        <location evidence="3">Cytoplasmic granule</location>
    </subcellularLocation>
    <subcellularLocation>
        <location evidence="2">Nucleus</location>
        <location evidence="2">Cajal body</location>
    </subcellularLocation>
    <subcellularLocation>
        <location evidence="10">Nucleus</location>
        <location evidence="10">Gem</location>
    </subcellularLocation>
    <subcellularLocation>
        <location evidence="4">Perikaryon</location>
    </subcellularLocation>
</comment>
<evidence type="ECO:0000313" key="13">
    <source>
        <dbReference type="EMBL" id="KAI5613138.1"/>
    </source>
</evidence>
<dbReference type="CDD" id="cd20398">
    <property type="entry name" value="Tudor_SMN"/>
    <property type="match status" value="1"/>
</dbReference>
<feature type="compositionally biased region" description="Pro residues" evidence="11">
    <location>
        <begin position="219"/>
        <end position="230"/>
    </location>
</feature>
<proteinExistence type="inferred from homology"/>
<feature type="compositionally biased region" description="Basic and acidic residues" evidence="11">
    <location>
        <begin position="43"/>
        <end position="58"/>
    </location>
</feature>
<comment type="similarity">
    <text evidence="5">Belongs to the SMN family.</text>
</comment>
<evidence type="ECO:0000256" key="4">
    <source>
        <dbReference type="ARBA" id="ARBA00004484"/>
    </source>
</evidence>
<keyword evidence="8" id="KW-0508">mRNA splicing</keyword>
<sequence length="375" mass="41446">MANGTGDVVFCRGTAQSDDSDIWDDTALIKAYDKAVASFKNALKGEDPMAPHTKEKPGNKRKNTKKSKSKKKCNTSPDGEWNVGDTCYAYWSQDGNLYAATISSVNLEKGTCVVYYNDYGNEEEQNLSDLLTDAAEADGESQKIADGQEVASSTEESDRSSTPHQSNQPKHKAKGKSPVLPPMWGPGFPPVPPPGSHLRMSDNRRGGGPGPAFPGWSPMMPPGPPMIPPPPPISPDMLEDDEALGSMLISWYMSGYHTGYYLSSRVTIARGSALEMELRRGKFRQSILLDTPQLLRRTPRHRTTMRNRSTPGPKQEVMFWDLCILWDSKRMNRESLAEMSLHVKTTLEANRLHAEATGALFFFRDVFSMQGTAVP</sequence>
<evidence type="ECO:0000256" key="10">
    <source>
        <dbReference type="ARBA" id="ARBA00034695"/>
    </source>
</evidence>
<keyword evidence="6" id="KW-0963">Cytoplasm</keyword>
<dbReference type="PANTHER" id="PTHR39267:SF1">
    <property type="entry name" value="SURVIVAL MOTOR NEURON PROTEIN"/>
    <property type="match status" value="1"/>
</dbReference>
<dbReference type="PANTHER" id="PTHR39267">
    <property type="entry name" value="SURVIVAL MOTOR NEURON-LIKE PROTEIN 1"/>
    <property type="match status" value="1"/>
</dbReference>
<evidence type="ECO:0000256" key="2">
    <source>
        <dbReference type="ARBA" id="ARBA00004408"/>
    </source>
</evidence>
<evidence type="ECO:0000256" key="6">
    <source>
        <dbReference type="ARBA" id="ARBA00022490"/>
    </source>
</evidence>
<organism evidence="13 14">
    <name type="scientific">Silurus asotus</name>
    <name type="common">Amur catfish</name>
    <name type="synonym">Parasilurus asotus</name>
    <dbReference type="NCBI Taxonomy" id="30991"/>
    <lineage>
        <taxon>Eukaryota</taxon>
        <taxon>Metazoa</taxon>
        <taxon>Chordata</taxon>
        <taxon>Craniata</taxon>
        <taxon>Vertebrata</taxon>
        <taxon>Euteleostomi</taxon>
        <taxon>Actinopterygii</taxon>
        <taxon>Neopterygii</taxon>
        <taxon>Teleostei</taxon>
        <taxon>Ostariophysi</taxon>
        <taxon>Siluriformes</taxon>
        <taxon>Siluridae</taxon>
        <taxon>Silurus</taxon>
    </lineage>
</organism>
<dbReference type="PROSITE" id="PS50304">
    <property type="entry name" value="TUDOR"/>
    <property type="match status" value="1"/>
</dbReference>
<accession>A0AAD5FEL6</accession>
<keyword evidence="14" id="KW-1185">Reference proteome</keyword>
<feature type="region of interest" description="Disordered" evidence="11">
    <location>
        <begin position="43"/>
        <end position="77"/>
    </location>
</feature>
<dbReference type="Gene3D" id="3.40.190.10">
    <property type="entry name" value="Periplasmic binding protein-like II"/>
    <property type="match status" value="1"/>
</dbReference>
<dbReference type="EMBL" id="MU563244">
    <property type="protein sequence ID" value="KAI5613138.1"/>
    <property type="molecule type" value="Genomic_DNA"/>
</dbReference>
<dbReference type="Proteomes" id="UP001205998">
    <property type="component" value="Unassembled WGS sequence"/>
</dbReference>
<keyword evidence="9" id="KW-0539">Nucleus</keyword>
<dbReference type="AlphaFoldDB" id="A0AAD5FEL6"/>
<feature type="region of interest" description="Disordered" evidence="11">
    <location>
        <begin position="136"/>
        <end position="230"/>
    </location>
</feature>
<evidence type="ECO:0000256" key="9">
    <source>
        <dbReference type="ARBA" id="ARBA00023242"/>
    </source>
</evidence>